<reference evidence="2" key="1">
    <citation type="submission" date="2018-09" db="EMBL/GenBank/DDBJ databases">
        <title>Complete Genome Sequencing of Sulfolobus sp. JCM 16834.</title>
        <authorList>
            <person name="Kato S."/>
            <person name="Itoh T."/>
            <person name="Ohkuma M."/>
        </authorList>
    </citation>
    <scope>NUCLEOTIDE SEQUENCE [LARGE SCALE GENOMIC DNA]</scope>
    <source>
        <strain evidence="2">IC-007</strain>
    </source>
</reference>
<dbReference type="Proteomes" id="UP000325030">
    <property type="component" value="Chromosome"/>
</dbReference>
<dbReference type="EMBL" id="AP018930">
    <property type="protein sequence ID" value="BBG25942.1"/>
    <property type="molecule type" value="Genomic_DNA"/>
</dbReference>
<protein>
    <recommendedName>
        <fullName evidence="3">Glycosyltransferase 2-like domain-containing protein</fullName>
    </recommendedName>
</protein>
<evidence type="ECO:0000313" key="1">
    <source>
        <dbReference type="EMBL" id="BBG25942.1"/>
    </source>
</evidence>
<gene>
    <name evidence="1" type="ORF">IC007_0447</name>
</gene>
<sequence length="99" mass="11436">MGYRNVTLGSARVYHDVDPREGVKRYNEMRLYYAIKSKIVFHKDLDNKLSKTTFFVSLPLCVLYYVYIANKAGIFVKGFIAVKNGLVDGLFNKDIIKYT</sequence>
<accession>A0A510E0E6</accession>
<proteinExistence type="predicted"/>
<organism evidence="1 2">
    <name type="scientific">Sulfuracidifex tepidarius</name>
    <dbReference type="NCBI Taxonomy" id="1294262"/>
    <lineage>
        <taxon>Archaea</taxon>
        <taxon>Thermoproteota</taxon>
        <taxon>Thermoprotei</taxon>
        <taxon>Sulfolobales</taxon>
        <taxon>Sulfolobaceae</taxon>
        <taxon>Sulfuracidifex</taxon>
    </lineage>
</organism>
<evidence type="ECO:0000313" key="2">
    <source>
        <dbReference type="Proteomes" id="UP000325030"/>
    </source>
</evidence>
<dbReference type="AlphaFoldDB" id="A0A510E0E6"/>
<name>A0A510E0E6_9CREN</name>
<evidence type="ECO:0008006" key="3">
    <source>
        <dbReference type="Google" id="ProtNLM"/>
    </source>
</evidence>